<protein>
    <submittedName>
        <fullName evidence="2">Cobalamin synthesis protein/P47K</fullName>
    </submittedName>
</protein>
<dbReference type="InterPro" id="IPR003495">
    <property type="entry name" value="CobW/HypB/UreG_nucleotide-bd"/>
</dbReference>
<accession>M5E067</accession>
<proteinExistence type="predicted"/>
<dbReference type="SUPFAM" id="SSF52540">
    <property type="entry name" value="P-loop containing nucleoside triphosphate hydrolases"/>
    <property type="match status" value="1"/>
</dbReference>
<dbReference type="EMBL" id="CAUI01000010">
    <property type="protein sequence ID" value="CCU78923.1"/>
    <property type="molecule type" value="Genomic_DNA"/>
</dbReference>
<dbReference type="OrthoDB" id="9808822at2"/>
<sequence>MGAGKTTFLNNLLGQLKDKKTGVIVNEFGETNVDAKMLDLENDDGIVEINNGSIFLQLFIRVFCRIDIIIQGY</sequence>
<keyword evidence="3" id="KW-1185">Reference proteome</keyword>
<dbReference type="STRING" id="1293054.HSACCH_00989"/>
<dbReference type="GO" id="GO:0005737">
    <property type="term" value="C:cytoplasm"/>
    <property type="evidence" value="ECO:0007669"/>
    <property type="project" value="TreeGrafter"/>
</dbReference>
<name>M5E067_9FIRM</name>
<dbReference type="PANTHER" id="PTHR13748:SF62">
    <property type="entry name" value="COBW DOMAIN-CONTAINING PROTEIN"/>
    <property type="match status" value="1"/>
</dbReference>
<evidence type="ECO:0000313" key="2">
    <source>
        <dbReference type="EMBL" id="CCU78923.1"/>
    </source>
</evidence>
<reference evidence="3" key="1">
    <citation type="journal article" date="2013" name="Genome Announc.">
        <title>Genome Sequence of Halanaerobium saccharolyticum subsp. saccharolyticum Strain DSM 6643T, a Halophilic Hydrogen-Producing Bacterium.</title>
        <authorList>
            <person name="Kivisto A."/>
            <person name="Larjo A."/>
            <person name="Ciranna A."/>
            <person name="Santala V."/>
            <person name="Roos C."/>
            <person name="Karp M."/>
        </authorList>
    </citation>
    <scope>NUCLEOTIDE SEQUENCE [LARGE SCALE GENOMIC DNA]</scope>
    <source>
        <strain evidence="3">DSM 6643</strain>
    </source>
</reference>
<dbReference type="Proteomes" id="UP000012063">
    <property type="component" value="Unassembled WGS sequence"/>
</dbReference>
<evidence type="ECO:0000313" key="3">
    <source>
        <dbReference type="Proteomes" id="UP000012063"/>
    </source>
</evidence>
<dbReference type="eggNOG" id="COG0523">
    <property type="taxonomic scope" value="Bacteria"/>
</dbReference>
<dbReference type="InterPro" id="IPR051316">
    <property type="entry name" value="Zinc-reg_GTPase_activator"/>
</dbReference>
<dbReference type="Pfam" id="PF02492">
    <property type="entry name" value="cobW"/>
    <property type="match status" value="1"/>
</dbReference>
<dbReference type="InterPro" id="IPR027417">
    <property type="entry name" value="P-loop_NTPase"/>
</dbReference>
<feature type="domain" description="CobW/HypB/UreG nucleotide-binding" evidence="1">
    <location>
        <begin position="1"/>
        <end position="54"/>
    </location>
</feature>
<dbReference type="InParanoid" id="M5E067"/>
<dbReference type="AlphaFoldDB" id="M5E067"/>
<organism evidence="2 3">
    <name type="scientific">Halanaerobium saccharolyticum subsp. saccharolyticum DSM 6643</name>
    <dbReference type="NCBI Taxonomy" id="1293054"/>
    <lineage>
        <taxon>Bacteria</taxon>
        <taxon>Bacillati</taxon>
        <taxon>Bacillota</taxon>
        <taxon>Clostridia</taxon>
        <taxon>Halanaerobiales</taxon>
        <taxon>Halanaerobiaceae</taxon>
        <taxon>Halanaerobium</taxon>
    </lineage>
</organism>
<dbReference type="Gene3D" id="3.40.50.300">
    <property type="entry name" value="P-loop containing nucleotide triphosphate hydrolases"/>
    <property type="match status" value="1"/>
</dbReference>
<gene>
    <name evidence="2" type="ORF">HSACCH_00989</name>
</gene>
<evidence type="ECO:0000259" key="1">
    <source>
        <dbReference type="Pfam" id="PF02492"/>
    </source>
</evidence>
<comment type="caution">
    <text evidence="2">The sequence shown here is derived from an EMBL/GenBank/DDBJ whole genome shotgun (WGS) entry which is preliminary data.</text>
</comment>
<dbReference type="PANTHER" id="PTHR13748">
    <property type="entry name" value="COBW-RELATED"/>
    <property type="match status" value="1"/>
</dbReference>